<organism evidence="3 4">
    <name type="scientific">Alishewanella longhuensis</name>
    <dbReference type="NCBI Taxonomy" id="1091037"/>
    <lineage>
        <taxon>Bacteria</taxon>
        <taxon>Pseudomonadati</taxon>
        <taxon>Pseudomonadota</taxon>
        <taxon>Gammaproteobacteria</taxon>
        <taxon>Alteromonadales</taxon>
        <taxon>Alteromonadaceae</taxon>
        <taxon>Alishewanella</taxon>
    </lineage>
</organism>
<sequence length="452" mass="51293">MWLSAQSLIERYWATLDKEQRKNLKLKSTAFLITAFTSLYGLFSSLELPDLIVLFNAHVLPAVKLYATENWLKLLLSVATMLISILLFISSIRTLQQRNNQWIDKKLDIIDPANLLVSKDYKNSGYYIDKLEFANKRNLVIISNMVNNVLRDAVSIPIFPIKTSWRLKAKGQELLPFSILRLKGKSYVFNENKVRLNTDLLINDKQHLPPVNLQKTSYFNSLASNEMSFIQLSIRKATDLKNSATEIYNGLSLFLDPLPDSTYLLQPLSSTTCSNHIGVSTMAITSDQVVIITGQSRHNIQSRRLLAPSGSGSIDWKDVKKHTDLLTLVKNAAERELCEECGINPKNVTMTTKVIGFSRMLNRGGKPEFFCVTQVQQTSAEIEQDHSDQEFIFTSFNHADQLYKKISLESDKVTESVEEFCVKYSDSISVILALNLRFMAEHLSTNKPSMPH</sequence>
<keyword evidence="1" id="KW-0472">Membrane</keyword>
<keyword evidence="1" id="KW-1133">Transmembrane helix</keyword>
<dbReference type="Gene3D" id="3.90.79.10">
    <property type="entry name" value="Nucleoside Triphosphate Pyrophosphohydrolase"/>
    <property type="match status" value="1"/>
</dbReference>
<feature type="transmembrane region" description="Helical" evidence="1">
    <location>
        <begin position="71"/>
        <end position="89"/>
    </location>
</feature>
<evidence type="ECO:0000313" key="3">
    <source>
        <dbReference type="EMBL" id="GHG62436.1"/>
    </source>
</evidence>
<keyword evidence="1" id="KW-0812">Transmembrane</keyword>
<feature type="domain" description="Nudix hydrolase" evidence="2">
    <location>
        <begin position="274"/>
        <end position="419"/>
    </location>
</feature>
<evidence type="ECO:0000313" key="4">
    <source>
        <dbReference type="Proteomes" id="UP000659697"/>
    </source>
</evidence>
<evidence type="ECO:0000256" key="1">
    <source>
        <dbReference type="SAM" id="Phobius"/>
    </source>
</evidence>
<gene>
    <name evidence="3" type="ORF">GCM10010919_07750</name>
</gene>
<protein>
    <recommendedName>
        <fullName evidence="2">Nudix hydrolase domain-containing protein</fullName>
    </recommendedName>
</protein>
<dbReference type="InterPro" id="IPR000086">
    <property type="entry name" value="NUDIX_hydrolase_dom"/>
</dbReference>
<name>A0ABQ3KWC9_9ALTE</name>
<dbReference type="Proteomes" id="UP000659697">
    <property type="component" value="Unassembled WGS sequence"/>
</dbReference>
<proteinExistence type="predicted"/>
<comment type="caution">
    <text evidence="3">The sequence shown here is derived from an EMBL/GenBank/DDBJ whole genome shotgun (WGS) entry which is preliminary data.</text>
</comment>
<dbReference type="RefSeq" id="WP_189430369.1">
    <property type="nucleotide sequence ID" value="NZ_BNAO01000001.1"/>
</dbReference>
<reference evidence="4" key="1">
    <citation type="journal article" date="2019" name="Int. J. Syst. Evol. Microbiol.">
        <title>The Global Catalogue of Microorganisms (GCM) 10K type strain sequencing project: providing services to taxonomists for standard genome sequencing and annotation.</title>
        <authorList>
            <consortium name="The Broad Institute Genomics Platform"/>
            <consortium name="The Broad Institute Genome Sequencing Center for Infectious Disease"/>
            <person name="Wu L."/>
            <person name="Ma J."/>
        </authorList>
    </citation>
    <scope>NUCLEOTIDE SEQUENCE [LARGE SCALE GENOMIC DNA]</scope>
    <source>
        <strain evidence="4">CGMCC 1.7003</strain>
    </source>
</reference>
<dbReference type="PROSITE" id="PS51462">
    <property type="entry name" value="NUDIX"/>
    <property type="match status" value="1"/>
</dbReference>
<dbReference type="EMBL" id="BNAO01000001">
    <property type="protein sequence ID" value="GHG62436.1"/>
    <property type="molecule type" value="Genomic_DNA"/>
</dbReference>
<keyword evidence="4" id="KW-1185">Reference proteome</keyword>
<feature type="transmembrane region" description="Helical" evidence="1">
    <location>
        <begin position="28"/>
        <end position="46"/>
    </location>
</feature>
<accession>A0ABQ3KWC9</accession>
<evidence type="ECO:0000259" key="2">
    <source>
        <dbReference type="PROSITE" id="PS51462"/>
    </source>
</evidence>